<keyword evidence="5 9" id="KW-0028">Amino-acid biosynthesis</keyword>
<feature type="active site" evidence="10">
    <location>
        <position position="71"/>
    </location>
</feature>
<dbReference type="GO" id="GO:0005829">
    <property type="term" value="C:cytosol"/>
    <property type="evidence" value="ECO:0007669"/>
    <property type="project" value="TreeGrafter"/>
</dbReference>
<evidence type="ECO:0000313" key="11">
    <source>
        <dbReference type="EMBL" id="CUO76615.1"/>
    </source>
</evidence>
<evidence type="ECO:0000256" key="3">
    <source>
        <dbReference type="ARBA" id="ARBA00013080"/>
    </source>
</evidence>
<dbReference type="Pfam" id="PF01678">
    <property type="entry name" value="DAP_epimerase"/>
    <property type="match status" value="2"/>
</dbReference>
<sequence>MIFTKMHGLGNDYVCINCFRERVEDPPGFARTLCDRHYGIGADGLILICPSKVSDFKMEIYNSDGSVAGMCGNGIRCLGKYVYDYRLTGKETLSIETKSGIRNMHLHIQDGKACGAMVDMGVPRLNAHSIPILSEKDLVINDPIEVQKKNYRMTGISMGNPHAVIFSEEINGISLEETGRELEFHPRFPERANIEFCHVTARDRMEIRVWERGVGETLACGTGACAAVVASVLNDLTDEEVIVKLLGGELSVRWDRKVNHVFLEGPAVKVFDGVL</sequence>
<dbReference type="Gene3D" id="3.10.310.10">
    <property type="entry name" value="Diaminopimelate Epimerase, Chain A, domain 1"/>
    <property type="match status" value="2"/>
</dbReference>
<keyword evidence="6 9" id="KW-0457">Lysine biosynthesis</keyword>
<evidence type="ECO:0000256" key="7">
    <source>
        <dbReference type="ARBA" id="ARBA00023235"/>
    </source>
</evidence>
<comment type="subcellular location">
    <subcellularLocation>
        <location evidence="9">Cytoplasm</location>
    </subcellularLocation>
</comment>
<dbReference type="InterPro" id="IPR001653">
    <property type="entry name" value="DAP_epimerase_DapF"/>
</dbReference>
<feature type="site" description="Could be important to modulate the pK values of the two catalytic cysteine residues" evidence="9">
    <location>
        <position position="211"/>
    </location>
</feature>
<dbReference type="NCBIfam" id="TIGR00652">
    <property type="entry name" value="DapF"/>
    <property type="match status" value="1"/>
</dbReference>
<feature type="active site" description="Proton acceptor" evidence="9">
    <location>
        <position position="220"/>
    </location>
</feature>
<dbReference type="PANTHER" id="PTHR31689:SF0">
    <property type="entry name" value="DIAMINOPIMELATE EPIMERASE"/>
    <property type="match status" value="1"/>
</dbReference>
<proteinExistence type="inferred from homology"/>
<evidence type="ECO:0000256" key="4">
    <source>
        <dbReference type="ARBA" id="ARBA00022490"/>
    </source>
</evidence>
<dbReference type="GO" id="GO:0009089">
    <property type="term" value="P:lysine biosynthetic process via diaminopimelate"/>
    <property type="evidence" value="ECO:0007669"/>
    <property type="project" value="UniProtKB-UniRule"/>
</dbReference>
<dbReference type="PANTHER" id="PTHR31689">
    <property type="entry name" value="DIAMINOPIMELATE EPIMERASE, CHLOROPLASTIC"/>
    <property type="match status" value="1"/>
</dbReference>
<evidence type="ECO:0000256" key="8">
    <source>
        <dbReference type="ARBA" id="ARBA00051712"/>
    </source>
</evidence>
<dbReference type="GO" id="GO:0008837">
    <property type="term" value="F:diaminopimelate epimerase activity"/>
    <property type="evidence" value="ECO:0007669"/>
    <property type="project" value="UniProtKB-UniRule"/>
</dbReference>
<evidence type="ECO:0000256" key="10">
    <source>
        <dbReference type="PROSITE-ProRule" id="PRU10125"/>
    </source>
</evidence>
<dbReference type="PaxDb" id="410072-ERS852525_03105"/>
<comment type="function">
    <text evidence="9">Catalyzes the stereoinversion of LL-2,6-diaminopimelate (L,L-DAP) to meso-diaminopimelate (meso-DAP), a precursor of L-lysine and an essential component of the bacterial peptidoglycan.</text>
</comment>
<feature type="binding site" evidence="9">
    <location>
        <position position="193"/>
    </location>
    <ligand>
        <name>substrate</name>
    </ligand>
</feature>
<gene>
    <name evidence="9 11" type="primary">dapF</name>
    <name evidence="11" type="ORF">ERS852481_02830</name>
</gene>
<reference evidence="11 12" key="1">
    <citation type="submission" date="2015-09" db="EMBL/GenBank/DDBJ databases">
        <authorList>
            <consortium name="Pathogen Informatics"/>
        </authorList>
    </citation>
    <scope>NUCLEOTIDE SEQUENCE [LARGE SCALE GENOMIC DNA]</scope>
    <source>
        <strain evidence="11 12">2789STDY5834866</strain>
    </source>
</reference>
<comment type="subunit">
    <text evidence="9">Homodimer.</text>
</comment>
<protein>
    <recommendedName>
        <fullName evidence="3 9">Diaminopimelate epimerase</fullName>
        <shortName evidence="9">DAP epimerase</shortName>
        <ecNumber evidence="3 9">5.1.1.7</ecNumber>
    </recommendedName>
    <alternativeName>
        <fullName evidence="9">PLP-independent amino acid racemase</fullName>
    </alternativeName>
</protein>
<feature type="binding site" evidence="9">
    <location>
        <begin position="221"/>
        <end position="222"/>
    </location>
    <ligand>
        <name>substrate</name>
    </ligand>
</feature>
<evidence type="ECO:0000256" key="2">
    <source>
        <dbReference type="ARBA" id="ARBA00010219"/>
    </source>
</evidence>
<dbReference type="SUPFAM" id="SSF54506">
    <property type="entry name" value="Diaminopimelate epimerase-like"/>
    <property type="match status" value="2"/>
</dbReference>
<evidence type="ECO:0000256" key="1">
    <source>
        <dbReference type="ARBA" id="ARBA00005196"/>
    </source>
</evidence>
<dbReference type="EC" id="5.1.1.7" evidence="3 9"/>
<keyword evidence="4 9" id="KW-0963">Cytoplasm</keyword>
<evidence type="ECO:0000256" key="5">
    <source>
        <dbReference type="ARBA" id="ARBA00022605"/>
    </source>
</evidence>
<comment type="caution">
    <text evidence="9">Lacks conserved residue(s) required for the propagation of feature annotation.</text>
</comment>
<feature type="binding site" evidence="9">
    <location>
        <begin position="211"/>
        <end position="212"/>
    </location>
    <ligand>
        <name>substrate</name>
    </ligand>
</feature>
<dbReference type="EMBL" id="CYZK01000026">
    <property type="protein sequence ID" value="CUO76615.1"/>
    <property type="molecule type" value="Genomic_DNA"/>
</dbReference>
<organism evidence="11 12">
    <name type="scientific">Coprococcus comes</name>
    <dbReference type="NCBI Taxonomy" id="410072"/>
    <lineage>
        <taxon>Bacteria</taxon>
        <taxon>Bacillati</taxon>
        <taxon>Bacillota</taxon>
        <taxon>Clostridia</taxon>
        <taxon>Lachnospirales</taxon>
        <taxon>Lachnospiraceae</taxon>
        <taxon>Coprococcus</taxon>
    </lineage>
</organism>
<feature type="binding site" evidence="9">
    <location>
        <begin position="72"/>
        <end position="73"/>
    </location>
    <ligand>
        <name>substrate</name>
    </ligand>
</feature>
<dbReference type="HAMAP" id="MF_00197">
    <property type="entry name" value="DAP_epimerase"/>
    <property type="match status" value="1"/>
</dbReference>
<comment type="pathway">
    <text evidence="1 9">Amino-acid biosynthesis; L-lysine biosynthesis via DAP pathway; DL-2,6-diaminopimelate from LL-2,6-diaminopimelate: step 1/1.</text>
</comment>
<feature type="binding site" evidence="9">
    <location>
        <position position="160"/>
    </location>
    <ligand>
        <name>substrate</name>
    </ligand>
</feature>
<keyword evidence="7 9" id="KW-0413">Isomerase</keyword>
<comment type="similarity">
    <text evidence="2 9">Belongs to the diaminopimelate epimerase family.</text>
</comment>
<evidence type="ECO:0000313" key="12">
    <source>
        <dbReference type="Proteomes" id="UP000095362"/>
    </source>
</evidence>
<evidence type="ECO:0000256" key="9">
    <source>
        <dbReference type="HAMAP-Rule" id="MF_00197"/>
    </source>
</evidence>
<dbReference type="AlphaFoldDB" id="A0A174HUU5"/>
<name>A0A174HUU5_9FIRM</name>
<feature type="binding site" evidence="9">
    <location>
        <position position="11"/>
    </location>
    <ligand>
        <name>substrate</name>
    </ligand>
</feature>
<dbReference type="UniPathway" id="UPA00034">
    <property type="reaction ID" value="UER00025"/>
</dbReference>
<dbReference type="Proteomes" id="UP000095362">
    <property type="component" value="Unassembled WGS sequence"/>
</dbReference>
<feature type="binding site" evidence="9">
    <location>
        <position position="62"/>
    </location>
    <ligand>
        <name>substrate</name>
    </ligand>
</feature>
<dbReference type="STRING" id="410072.ERS852525_03105"/>
<dbReference type="FunFam" id="3.10.310.10:FF:000001">
    <property type="entry name" value="Diaminopimelate epimerase"/>
    <property type="match status" value="1"/>
</dbReference>
<comment type="catalytic activity">
    <reaction evidence="8 9">
        <text>(2S,6S)-2,6-diaminopimelate = meso-2,6-diaminopimelate</text>
        <dbReference type="Rhea" id="RHEA:15393"/>
        <dbReference type="ChEBI" id="CHEBI:57609"/>
        <dbReference type="ChEBI" id="CHEBI:57791"/>
        <dbReference type="EC" id="5.1.1.7"/>
    </reaction>
</comment>
<accession>A0A174HUU5</accession>
<dbReference type="RefSeq" id="WP_055262085.1">
    <property type="nucleotide sequence ID" value="NZ_CYZK01000026.1"/>
</dbReference>
<dbReference type="PROSITE" id="PS01326">
    <property type="entry name" value="DAP_EPIMERASE"/>
    <property type="match status" value="1"/>
</dbReference>
<evidence type="ECO:0000256" key="6">
    <source>
        <dbReference type="ARBA" id="ARBA00023154"/>
    </source>
</evidence>
<dbReference type="InterPro" id="IPR018510">
    <property type="entry name" value="DAP_epimerase_AS"/>
</dbReference>
<feature type="site" description="Could be important to modulate the pK values of the two catalytic cysteine residues" evidence="9">
    <location>
        <position position="162"/>
    </location>
</feature>
<feature type="active site" description="Proton donor" evidence="9">
    <location>
        <position position="71"/>
    </location>
</feature>